<sequence>MAAQPAQDPLRSYLAAVPEYSTPRVQFYYSSLPSRKHSNPTGYSGAISWWRKTLVDLVARGLLSDDKLLLHVDEELREKLRWDKAGRPSSLGVIVAELAQTADLVPTATYLSSPEPQNHSVVSLLARPFWWGLSKVWGSPSGVEYGEAADEKEWSRRKGEYVVPDLVDVKAISRFSLESMLTHVHTAQRAASTLLPELPDLHADALARLYTVNSFQEKLGSLCLPNVKLSERDCEVIKFAPPLSDPASNASLSINDADRSTLTLLATLATLSASLTSLESRIASEQAQFAKYASEKRMELAKAHLIGRKRAEKLLEERAGQRTKVQEVVWAIERAIGDEETLSALSLGTSTLRSILSSPTLQLDNIESTTSLLDETLISAQEVNEAVDSVSAPLAREIKDEVDAELRELVEAEKRKEREEEEAKEKKRVDEAAKKLEDATKAPVAAELTEDSVVHDERREKALA</sequence>
<feature type="compositionally biased region" description="Basic and acidic residues" evidence="1">
    <location>
        <begin position="413"/>
        <end position="440"/>
    </location>
</feature>
<dbReference type="GO" id="GO:0032511">
    <property type="term" value="P:late endosome to vacuole transport via multivesicular body sorting pathway"/>
    <property type="evidence" value="ECO:0007669"/>
    <property type="project" value="TreeGrafter"/>
</dbReference>
<dbReference type="AlphaFoldDB" id="A0A511KMT0"/>
<dbReference type="InterPro" id="IPR005024">
    <property type="entry name" value="Snf7_fam"/>
</dbReference>
<dbReference type="Pfam" id="PF03357">
    <property type="entry name" value="Snf7"/>
    <property type="match status" value="1"/>
</dbReference>
<comment type="caution">
    <text evidence="2">The sequence shown here is derived from an EMBL/GenBank/DDBJ whole genome shotgun (WGS) entry which is preliminary data.</text>
</comment>
<dbReference type="EMBL" id="BJWK01000016">
    <property type="protein sequence ID" value="GEM11692.1"/>
    <property type="molecule type" value="Genomic_DNA"/>
</dbReference>
<dbReference type="GO" id="GO:0005771">
    <property type="term" value="C:multivesicular body"/>
    <property type="evidence" value="ECO:0007669"/>
    <property type="project" value="TreeGrafter"/>
</dbReference>
<dbReference type="Pfam" id="PF25880">
    <property type="entry name" value="WHD_CHMP7_1st"/>
    <property type="match status" value="1"/>
</dbReference>
<dbReference type="OrthoDB" id="10250120at2759"/>
<dbReference type="Proteomes" id="UP000321518">
    <property type="component" value="Unassembled WGS sequence"/>
</dbReference>
<evidence type="ECO:0000313" key="2">
    <source>
        <dbReference type="EMBL" id="GEM11692.1"/>
    </source>
</evidence>
<reference evidence="2 3" key="1">
    <citation type="submission" date="2019-07" db="EMBL/GenBank/DDBJ databases">
        <title>Rhodotorula toruloides NBRC10032 genome sequencing.</title>
        <authorList>
            <person name="Shida Y."/>
            <person name="Takaku H."/>
            <person name="Ogasawara W."/>
            <person name="Mori K."/>
        </authorList>
    </citation>
    <scope>NUCLEOTIDE SEQUENCE [LARGE SCALE GENOMIC DNA]</scope>
    <source>
        <strain evidence="2 3">NBRC10032</strain>
    </source>
</reference>
<evidence type="ECO:0000313" key="3">
    <source>
        <dbReference type="Proteomes" id="UP000321518"/>
    </source>
</evidence>
<accession>A0A511KMT0</accession>
<gene>
    <name evidence="2" type="ORF">Rt10032_c16g5709</name>
</gene>
<dbReference type="GO" id="GO:0000815">
    <property type="term" value="C:ESCRT III complex"/>
    <property type="evidence" value="ECO:0007669"/>
    <property type="project" value="TreeGrafter"/>
</dbReference>
<protein>
    <submittedName>
        <fullName evidence="2">SNF7 family protein</fullName>
    </submittedName>
</protein>
<feature type="region of interest" description="Disordered" evidence="1">
    <location>
        <begin position="413"/>
        <end position="464"/>
    </location>
</feature>
<name>A0A511KMT0_RHOTO</name>
<dbReference type="GO" id="GO:0006900">
    <property type="term" value="P:vesicle budding from membrane"/>
    <property type="evidence" value="ECO:0007669"/>
    <property type="project" value="TreeGrafter"/>
</dbReference>
<dbReference type="GO" id="GO:0009898">
    <property type="term" value="C:cytoplasmic side of plasma membrane"/>
    <property type="evidence" value="ECO:0007669"/>
    <property type="project" value="TreeGrafter"/>
</dbReference>
<proteinExistence type="predicted"/>
<evidence type="ECO:0000256" key="1">
    <source>
        <dbReference type="SAM" id="MobiDB-lite"/>
    </source>
</evidence>
<feature type="compositionally biased region" description="Basic and acidic residues" evidence="1">
    <location>
        <begin position="452"/>
        <end position="464"/>
    </location>
</feature>
<dbReference type="PANTHER" id="PTHR22761">
    <property type="entry name" value="CHARGED MULTIVESICULAR BODY PROTEIN"/>
    <property type="match status" value="1"/>
</dbReference>
<dbReference type="PANTHER" id="PTHR22761:SF96">
    <property type="entry name" value="BCDNA.GH08385"/>
    <property type="match status" value="1"/>
</dbReference>
<organism evidence="2 3">
    <name type="scientific">Rhodotorula toruloides</name>
    <name type="common">Yeast</name>
    <name type="synonym">Rhodosporidium toruloides</name>
    <dbReference type="NCBI Taxonomy" id="5286"/>
    <lineage>
        <taxon>Eukaryota</taxon>
        <taxon>Fungi</taxon>
        <taxon>Dikarya</taxon>
        <taxon>Basidiomycota</taxon>
        <taxon>Pucciniomycotina</taxon>
        <taxon>Microbotryomycetes</taxon>
        <taxon>Sporidiobolales</taxon>
        <taxon>Sporidiobolaceae</taxon>
        <taxon>Rhodotorula</taxon>
    </lineage>
</organism>